<dbReference type="PROSITE" id="PS51257">
    <property type="entry name" value="PROKAR_LIPOPROTEIN"/>
    <property type="match status" value="1"/>
</dbReference>
<evidence type="ECO:0000313" key="2">
    <source>
        <dbReference type="Proteomes" id="UP000283672"/>
    </source>
</evidence>
<organism evidence="1 2">
    <name type="scientific">Segatella copri</name>
    <dbReference type="NCBI Taxonomy" id="165179"/>
    <lineage>
        <taxon>Bacteria</taxon>
        <taxon>Pseudomonadati</taxon>
        <taxon>Bacteroidota</taxon>
        <taxon>Bacteroidia</taxon>
        <taxon>Bacteroidales</taxon>
        <taxon>Prevotellaceae</taxon>
        <taxon>Segatella</taxon>
    </lineage>
</organism>
<reference evidence="1 2" key="1">
    <citation type="submission" date="2018-08" db="EMBL/GenBank/DDBJ databases">
        <title>A genome reference for cultivated species of the human gut microbiota.</title>
        <authorList>
            <person name="Zou Y."/>
            <person name="Xue W."/>
            <person name="Luo G."/>
        </authorList>
    </citation>
    <scope>NUCLEOTIDE SEQUENCE [LARGE SCALE GENOMIC DNA]</scope>
    <source>
        <strain evidence="1 2">AF38-11</strain>
    </source>
</reference>
<dbReference type="Proteomes" id="UP000283672">
    <property type="component" value="Unassembled WGS sequence"/>
</dbReference>
<protein>
    <submittedName>
        <fullName evidence="1">Uncharacterized protein</fullName>
    </submittedName>
</protein>
<accession>A0AA92VDY3</accession>
<dbReference type="RefSeq" id="WP_118415216.1">
    <property type="nucleotide sequence ID" value="NZ_QROP01000001.1"/>
</dbReference>
<comment type="caution">
    <text evidence="1">The sequence shown here is derived from an EMBL/GenBank/DDBJ whole genome shotgun (WGS) entry which is preliminary data.</text>
</comment>
<evidence type="ECO:0000313" key="1">
    <source>
        <dbReference type="EMBL" id="RHL42355.1"/>
    </source>
</evidence>
<sequence>MKKYIFLAASALALASCSSDDFLGDTQGSTPTSANSAINFGGDAGKITRATSNEGDDHVKLDNQFKVYGVKKTNEKFVTVFKDYSVLYNENLTTSNTNKWEYVKDNQTIKYWDYSASEYRFVAGSPISAFTFKVPSDGPTKNIESATITGLGGHIVANTTETANTFNPVYVAEPKVVAKADYKNTVQFNFVRQQSMVRVGFYETIPGYSVTNIKFYEADGTSATSNNVILTSATEGYFIGGTNVSGTVTYDWTTATPSYTFAYTDNTNLKKSKNWYAGKLGSLEKKSTAEVGLLYGTDKDMSAATGYFTVLPTQVATASPILIKCDYELTSDDGSGETINVKGATAAIPAAFSKWEANTRYTYLFKISDKTNGTTGDPNNPDDPAGLYPITFDAVVKDEKQGTTTTVATPSITTYQEGSVVDNTIKYVAKKKIDVTVTESKSGTKLDLSTTGTAVGHITVYKFTDPITEAEVQVKGTTGVGVKEVTDGSVADNVYSFTPDGEGYYAIQYLTTAADGNKPAAYTYKVVYVAAATK</sequence>
<gene>
    <name evidence="1" type="ORF">DW026_00720</name>
</gene>
<dbReference type="AlphaFoldDB" id="A0AA92VDY3"/>
<dbReference type="EMBL" id="QROP01000001">
    <property type="protein sequence ID" value="RHL42355.1"/>
    <property type="molecule type" value="Genomic_DNA"/>
</dbReference>
<proteinExistence type="predicted"/>
<name>A0AA92VDY3_9BACT</name>